<dbReference type="STRING" id="471852.Tcur_4160"/>
<dbReference type="eggNOG" id="COG0457">
    <property type="taxonomic scope" value="Bacteria"/>
</dbReference>
<dbReference type="PRINTS" id="PR00038">
    <property type="entry name" value="HTHLUXR"/>
</dbReference>
<dbReference type="PROSITE" id="PS00622">
    <property type="entry name" value="HTH_LUXR_1"/>
    <property type="match status" value="1"/>
</dbReference>
<dbReference type="AlphaFoldDB" id="D1A234"/>
<dbReference type="GO" id="GO:0004016">
    <property type="term" value="F:adenylate cyclase activity"/>
    <property type="evidence" value="ECO:0007669"/>
    <property type="project" value="TreeGrafter"/>
</dbReference>
<feature type="domain" description="HTH luxR-type" evidence="3">
    <location>
        <begin position="798"/>
        <end position="863"/>
    </location>
</feature>
<gene>
    <name evidence="4" type="ordered locus">Tcur_4160</name>
</gene>
<evidence type="ECO:0000256" key="2">
    <source>
        <dbReference type="ARBA" id="ARBA00022840"/>
    </source>
</evidence>
<protein>
    <submittedName>
        <fullName evidence="4">Transcriptional regulator, LuxR family</fullName>
    </submittedName>
</protein>
<evidence type="ECO:0000313" key="5">
    <source>
        <dbReference type="Proteomes" id="UP000001918"/>
    </source>
</evidence>
<keyword evidence="2" id="KW-0067">ATP-binding</keyword>
<dbReference type="InterPro" id="IPR016032">
    <property type="entry name" value="Sig_transdc_resp-reg_C-effctor"/>
</dbReference>
<dbReference type="Pfam" id="PF13191">
    <property type="entry name" value="AAA_16"/>
    <property type="match status" value="1"/>
</dbReference>
<dbReference type="SUPFAM" id="SSF48452">
    <property type="entry name" value="TPR-like"/>
    <property type="match status" value="2"/>
</dbReference>
<dbReference type="SMART" id="SM00421">
    <property type="entry name" value="HTH_LUXR"/>
    <property type="match status" value="1"/>
</dbReference>
<dbReference type="InterPro" id="IPR041664">
    <property type="entry name" value="AAA_16"/>
</dbReference>
<dbReference type="HOGENOM" id="CLU_006850_0_2_11"/>
<dbReference type="EMBL" id="CP001738">
    <property type="protein sequence ID" value="ACY99687.1"/>
    <property type="molecule type" value="Genomic_DNA"/>
</dbReference>
<dbReference type="CDD" id="cd06170">
    <property type="entry name" value="LuxR_C_like"/>
    <property type="match status" value="1"/>
</dbReference>
<dbReference type="Gene3D" id="3.40.50.300">
    <property type="entry name" value="P-loop containing nucleotide triphosphate hydrolases"/>
    <property type="match status" value="1"/>
</dbReference>
<reference evidence="4 5" key="1">
    <citation type="journal article" date="2011" name="Stand. Genomic Sci.">
        <title>Complete genome sequence of Thermomonospora curvata type strain (B9).</title>
        <authorList>
            <person name="Chertkov O."/>
            <person name="Sikorski J."/>
            <person name="Nolan M."/>
            <person name="Lapidus A."/>
            <person name="Lucas S."/>
            <person name="Del Rio T.G."/>
            <person name="Tice H."/>
            <person name="Cheng J.F."/>
            <person name="Goodwin L."/>
            <person name="Pitluck S."/>
            <person name="Liolios K."/>
            <person name="Ivanova N."/>
            <person name="Mavromatis K."/>
            <person name="Mikhailova N."/>
            <person name="Ovchinnikova G."/>
            <person name="Pati A."/>
            <person name="Chen A."/>
            <person name="Palaniappan K."/>
            <person name="Djao O.D."/>
            <person name="Land M."/>
            <person name="Hauser L."/>
            <person name="Chang Y.J."/>
            <person name="Jeffries C.D."/>
            <person name="Brettin T."/>
            <person name="Han C."/>
            <person name="Detter J.C."/>
            <person name="Rohde M."/>
            <person name="Goker M."/>
            <person name="Woyke T."/>
            <person name="Bristow J."/>
            <person name="Eisen J.A."/>
            <person name="Markowitz V."/>
            <person name="Hugenholtz P."/>
            <person name="Klenk H.P."/>
            <person name="Kyrpides N.C."/>
        </authorList>
    </citation>
    <scope>NUCLEOTIDE SEQUENCE [LARGE SCALE GENOMIC DNA]</scope>
    <source>
        <strain evidence="5">ATCC 19995 / DSM 43183 / JCM 3096 / KCTC 9072 / NBRC 15933 / NCIMB 10081 / Henssen B9</strain>
    </source>
</reference>
<dbReference type="PROSITE" id="PS50043">
    <property type="entry name" value="HTH_LUXR_2"/>
    <property type="match status" value="1"/>
</dbReference>
<dbReference type="Proteomes" id="UP000001918">
    <property type="component" value="Chromosome"/>
</dbReference>
<dbReference type="GO" id="GO:0005524">
    <property type="term" value="F:ATP binding"/>
    <property type="evidence" value="ECO:0007669"/>
    <property type="project" value="UniProtKB-KW"/>
</dbReference>
<dbReference type="SUPFAM" id="SSF52540">
    <property type="entry name" value="P-loop containing nucleoside triphosphate hydrolases"/>
    <property type="match status" value="1"/>
</dbReference>
<dbReference type="GO" id="GO:0006355">
    <property type="term" value="P:regulation of DNA-templated transcription"/>
    <property type="evidence" value="ECO:0007669"/>
    <property type="project" value="InterPro"/>
</dbReference>
<dbReference type="GO" id="GO:0003677">
    <property type="term" value="F:DNA binding"/>
    <property type="evidence" value="ECO:0007669"/>
    <property type="project" value="InterPro"/>
</dbReference>
<accession>D1A234</accession>
<dbReference type="Gene3D" id="1.25.40.10">
    <property type="entry name" value="Tetratricopeptide repeat domain"/>
    <property type="match status" value="1"/>
</dbReference>
<organism evidence="4 5">
    <name type="scientific">Thermomonospora curvata (strain ATCC 19995 / DSM 43183 / JCM 3096 / KCTC 9072 / NBRC 15933 / NCIMB 10081 / Henssen B9)</name>
    <dbReference type="NCBI Taxonomy" id="471852"/>
    <lineage>
        <taxon>Bacteria</taxon>
        <taxon>Bacillati</taxon>
        <taxon>Actinomycetota</taxon>
        <taxon>Actinomycetes</taxon>
        <taxon>Streptosporangiales</taxon>
        <taxon>Thermomonosporaceae</taxon>
        <taxon>Thermomonospora</taxon>
    </lineage>
</organism>
<dbReference type="KEGG" id="tcu:Tcur_4160"/>
<dbReference type="InterPro" id="IPR000792">
    <property type="entry name" value="Tscrpt_reg_LuxR_C"/>
</dbReference>
<evidence type="ECO:0000256" key="1">
    <source>
        <dbReference type="ARBA" id="ARBA00022741"/>
    </source>
</evidence>
<dbReference type="PANTHER" id="PTHR16305:SF35">
    <property type="entry name" value="TRANSCRIPTIONAL ACTIVATOR DOMAIN"/>
    <property type="match status" value="1"/>
</dbReference>
<dbReference type="Gene3D" id="1.10.10.10">
    <property type="entry name" value="Winged helix-like DNA-binding domain superfamily/Winged helix DNA-binding domain"/>
    <property type="match status" value="1"/>
</dbReference>
<dbReference type="InterPro" id="IPR027417">
    <property type="entry name" value="P-loop_NTPase"/>
</dbReference>
<dbReference type="Pfam" id="PF00196">
    <property type="entry name" value="GerE"/>
    <property type="match status" value="1"/>
</dbReference>
<name>D1A234_THECD</name>
<proteinExistence type="predicted"/>
<dbReference type="RefSeq" id="WP_012854470.1">
    <property type="nucleotide sequence ID" value="NC_013510.1"/>
</dbReference>
<dbReference type="InterPro" id="IPR011990">
    <property type="entry name" value="TPR-like_helical_dom_sf"/>
</dbReference>
<sequence length="872" mass="94676">MRLLERDDALGRLREATEQAAGGTGRVVVVGGEAGVGKTTLVRRFASELDDGVRVLWGACDDLTVPQPLGPLLEIAEQTGGLLLPAVQGGDPREVGRTLRAVLAEDVPRVCVLEDCHWADEATLDVLAHVARRLRGLHTVLLVTFRDEGLGADHRLRAVIGSIPPDDLVRVPLRPLSRAAVGELAGADADVDALYAATGGNPFLVTEMLAAGTGGEAGPVPPTVRDAVLARAARLGPAARALLEAVSVIPARAELWLVEELLGPVAEAVEECERSGLLVVEGQTLHYRHELARLAYARSLPSLRSVELNRAILRALEERRQDPARLVHHAEQAHDHRALARHAMTAGRRAARSRSHREAVALFERALRHPQALEPAERAAAYEALSEEAYIDGRSDLALSARQSALALRREQGDLRAVGVNLCRLSRLQWWTGRRREAEETAEQAVELLRRLGPSRELALAYSHQSNLLMLVQRTGEAITVGEKAMELARVLGDTATLLDAQTNVGSARMFHDPDGGRELLRRAGETALACDLEEDVDHIACRAFHNIASIDFDHFRLREARPRIEHALSVARKLEQWWFEADTLILRAIHDLACGRWQAAVTTVEELLGSAELPSVSEAPALRVLAAVELRRGGRQAHSLIEQAWRLARPTEELQWMRPAAALRAEAAWLVGDVRGVREATDAVYPVALEHGHAWDIGELAVWRWRAGLLQAAPPRCAEPHALSIAGDWEGAAAAWERIGAPYERALALCDAPDPQAVLTGLGILDELGASAPARLVRRRLQRLGVRNVPRGPRPATRAHPAGLSRRQAEVLELVAAGMSNAEIAKTLFLTPKTVEHHVSAILRKLRVDSRAAAAEAARSLGLVRPPAASG</sequence>
<dbReference type="GO" id="GO:0005737">
    <property type="term" value="C:cytoplasm"/>
    <property type="evidence" value="ECO:0007669"/>
    <property type="project" value="TreeGrafter"/>
</dbReference>
<keyword evidence="5" id="KW-1185">Reference proteome</keyword>
<keyword evidence="1" id="KW-0547">Nucleotide-binding</keyword>
<dbReference type="InterPro" id="IPR036388">
    <property type="entry name" value="WH-like_DNA-bd_sf"/>
</dbReference>
<dbReference type="SUPFAM" id="SSF46894">
    <property type="entry name" value="C-terminal effector domain of the bipartite response regulators"/>
    <property type="match status" value="1"/>
</dbReference>
<dbReference type="eggNOG" id="COG2197">
    <property type="taxonomic scope" value="Bacteria"/>
</dbReference>
<dbReference type="PANTHER" id="PTHR16305">
    <property type="entry name" value="TESTICULAR SOLUBLE ADENYLYL CYCLASE"/>
    <property type="match status" value="1"/>
</dbReference>
<dbReference type="eggNOG" id="COG3899">
    <property type="taxonomic scope" value="Bacteria"/>
</dbReference>
<evidence type="ECO:0000313" key="4">
    <source>
        <dbReference type="EMBL" id="ACY99687.1"/>
    </source>
</evidence>
<evidence type="ECO:0000259" key="3">
    <source>
        <dbReference type="PROSITE" id="PS50043"/>
    </source>
</evidence>